<dbReference type="Proteomes" id="UP000004994">
    <property type="component" value="Chromosome 4"/>
</dbReference>
<dbReference type="Gramene" id="Solyc04g015780.1.1">
    <property type="protein sequence ID" value="Solyc04g015780.1.1.1"/>
    <property type="gene ID" value="Solyc04g015780.1"/>
</dbReference>
<organism evidence="2">
    <name type="scientific">Solanum lycopersicum</name>
    <name type="common">Tomato</name>
    <name type="synonym">Lycopersicon esculentum</name>
    <dbReference type="NCBI Taxonomy" id="4081"/>
    <lineage>
        <taxon>Eukaryota</taxon>
        <taxon>Viridiplantae</taxon>
        <taxon>Streptophyta</taxon>
        <taxon>Embryophyta</taxon>
        <taxon>Tracheophyta</taxon>
        <taxon>Spermatophyta</taxon>
        <taxon>Magnoliopsida</taxon>
        <taxon>eudicotyledons</taxon>
        <taxon>Gunneridae</taxon>
        <taxon>Pentapetalae</taxon>
        <taxon>asterids</taxon>
        <taxon>lamiids</taxon>
        <taxon>Solanales</taxon>
        <taxon>Solanaceae</taxon>
        <taxon>Solanoideae</taxon>
        <taxon>Solaneae</taxon>
        <taxon>Solanum</taxon>
        <taxon>Solanum subgen. Lycopersicon</taxon>
    </lineage>
</organism>
<evidence type="ECO:0000313" key="2">
    <source>
        <dbReference type="EnsemblPlants" id="Solyc04g015780.1.1.1"/>
    </source>
</evidence>
<proteinExistence type="predicted"/>
<feature type="signal peptide" evidence="1">
    <location>
        <begin position="1"/>
        <end position="25"/>
    </location>
</feature>
<reference evidence="2" key="2">
    <citation type="submission" date="2019-01" db="UniProtKB">
        <authorList>
            <consortium name="EnsemblPlants"/>
        </authorList>
    </citation>
    <scope>IDENTIFICATION</scope>
    <source>
        <strain evidence="2">cv. Heinz 1706</strain>
    </source>
</reference>
<dbReference type="AlphaFoldDB" id="A0A3Q7GSE5"/>
<sequence length="184" mass="19517">MAKINLLYFVALLVIFPLFWSYGHATTPRKLGARHNAVTTTPHKLRARQFGTTCLKNTNCAISGGSSSQGGSGHMYSTISSSSAHANAANPSTLGSHQFVVTSLSNTNEANSDGSEKQDSPILSLLAHTNAITIPLVDPTIFTNEVKAHKHGARHTPIIITSLLNTNEGDNIGESELHSSPISS</sequence>
<evidence type="ECO:0000313" key="3">
    <source>
        <dbReference type="Proteomes" id="UP000004994"/>
    </source>
</evidence>
<keyword evidence="1" id="KW-0732">Signal</keyword>
<dbReference type="PaxDb" id="4081-Solyc04g015780.1.1"/>
<dbReference type="InParanoid" id="A0A3Q7GSE5"/>
<protein>
    <submittedName>
        <fullName evidence="2">Uncharacterized protein</fullName>
    </submittedName>
</protein>
<evidence type="ECO:0000256" key="1">
    <source>
        <dbReference type="SAM" id="SignalP"/>
    </source>
</evidence>
<keyword evidence="3" id="KW-1185">Reference proteome</keyword>
<name>A0A3Q7GSE5_SOLLC</name>
<dbReference type="EnsemblPlants" id="Solyc04g015780.1.1">
    <property type="protein sequence ID" value="Solyc04g015780.1.1.1"/>
    <property type="gene ID" value="Solyc04g015780.1"/>
</dbReference>
<accession>A0A3Q7GSE5</accession>
<reference evidence="2" key="1">
    <citation type="journal article" date="2012" name="Nature">
        <title>The tomato genome sequence provides insights into fleshy fruit evolution.</title>
        <authorList>
            <consortium name="Tomato Genome Consortium"/>
        </authorList>
    </citation>
    <scope>NUCLEOTIDE SEQUENCE [LARGE SCALE GENOMIC DNA]</scope>
    <source>
        <strain evidence="2">cv. Heinz 1706</strain>
    </source>
</reference>
<feature type="chain" id="PRO_5018617102" evidence="1">
    <location>
        <begin position="26"/>
        <end position="184"/>
    </location>
</feature>